<dbReference type="OrthoDB" id="416585at2759"/>
<dbReference type="PANTHER" id="PTHR10037">
    <property type="entry name" value="VOLTAGE-GATED CATION CHANNEL CALCIUM AND SODIUM"/>
    <property type="match status" value="1"/>
</dbReference>
<dbReference type="GeneID" id="17298998"/>
<dbReference type="PANTHER" id="PTHR10037:SF62">
    <property type="entry name" value="SODIUM CHANNEL PROTEIN 60E"/>
    <property type="match status" value="1"/>
</dbReference>
<feature type="domain" description="PH" evidence="8">
    <location>
        <begin position="67"/>
        <end position="180"/>
    </location>
</feature>
<dbReference type="SUPFAM" id="SSF81324">
    <property type="entry name" value="Voltage-gated potassium channels"/>
    <property type="match status" value="1"/>
</dbReference>
<dbReference type="Proteomes" id="UP000011087">
    <property type="component" value="Unassembled WGS sequence"/>
</dbReference>
<name>L1J1E4_GUITC</name>
<proteinExistence type="predicted"/>
<dbReference type="KEGG" id="gtt:GUITHDRAFT_111618"/>
<feature type="transmembrane region" description="Helical" evidence="7">
    <location>
        <begin position="406"/>
        <end position="428"/>
    </location>
</feature>
<dbReference type="InterPro" id="IPR018247">
    <property type="entry name" value="EF_Hand_1_Ca_BS"/>
</dbReference>
<feature type="region of interest" description="Disordered" evidence="6">
    <location>
        <begin position="703"/>
        <end position="768"/>
    </location>
</feature>
<dbReference type="PaxDb" id="55529-EKX42343"/>
<dbReference type="AlphaFoldDB" id="L1J1E4"/>
<dbReference type="STRING" id="905079.L1J1E4"/>
<evidence type="ECO:0000256" key="1">
    <source>
        <dbReference type="ARBA" id="ARBA00004141"/>
    </source>
</evidence>
<accession>L1J1E4</accession>
<dbReference type="SMART" id="SM00233">
    <property type="entry name" value="PH"/>
    <property type="match status" value="1"/>
</dbReference>
<evidence type="ECO:0000313" key="12">
    <source>
        <dbReference type="Proteomes" id="UP000011087"/>
    </source>
</evidence>
<dbReference type="InterPro" id="IPR005821">
    <property type="entry name" value="Ion_trans_dom"/>
</dbReference>
<evidence type="ECO:0000313" key="10">
    <source>
        <dbReference type="EMBL" id="EKX42343.1"/>
    </source>
</evidence>
<sequence>MAAVYVATRKGRIRGKEEASIPTIQFPSEDDSILIAELHRQVLRYSCPPLPFNPVTVQCRDSTIGDTWQRRKVCLSKDKLLLGKVGAMDVIDYIPLDEVMAVVSKTSTEENIDETVRQEEKRASIKRSTTLRIDDDELDEKIFIITTIPEGHNSGKSTVLLASSKDERDTWITAIHQAVKVYLKEKLRQGETKLERRQRQLRRIYSSTASQLFFSAVIMASFICAILSAQLQPPDGSQQARAFRALEITYTCIFAFELVVNVLSNWYWPFVSDGGDAHGDADFVVVMITVLSEIIRGVPGVSALRLIRIFKMIRVFRMLNSFRVLINALSSSVIPVLNAFCILLIFTSIFAIIGTNVFAGRSEDFFGNFLKSMFTLFQIATGDSWASSIARSLFIDDDRINFWTAMYFVIYILIVNVVLMNIVVAVLLDEFISTVERERSEKKAKRQEDIIGLVKSFRGSGPLDPLVTSLMDFSTLEELSLKIFQLYQKMDLDESGSVNLEELNFGLKKLKLSPPVTLTEEDWDAITDSRKLLNSQEELGPEEFETMILTQMSNYVHRKVATAIKNEAQEFNYDVLFAIKSLLFSVDKIDNPIFKSKKQTPRKSKREILKKLFNSPVYNAFSHWKHEMGLPSSFRQTKAVSLETLNVNMERIEAVLSKIVSDPSPGRPQDLHILRLTDAVEKIQSSMSRHDDTLRRIEEKMSRMERHGSEGPKRPHGGANGGGQRGEEGQSPVGTMLGSDIIVVGKGKQEEREEVKLQSLSERRASSRSVFRHKNLSFPYFSPRKDKELNGSSSAVYPGPSQASPQSSKRLDKFLPNGDPPDGDRPRLPAETCRGKGDYVKLSWFELPVNFDSLRSSSILRREQARAESVKVLLYDTYHVYLKVGEDGVARECFSAGLGEDGEGSTETERMGRAVEQLCKEEGGLAVERSSYVDVHSRDGTGYSRFFQARREGEQATGAMGKTLTGKYVGGKLRVEEEGGEVREVELDRSIHQAISKIRVLRYQF</sequence>
<dbReference type="EnsemblProtists" id="EKX42343">
    <property type="protein sequence ID" value="EKX42343"/>
    <property type="gene ID" value="GUITHDRAFT_111618"/>
</dbReference>
<comment type="subcellular location">
    <subcellularLocation>
        <location evidence="1">Membrane</location>
        <topology evidence="1">Multi-pass membrane protein</topology>
    </subcellularLocation>
</comment>
<dbReference type="PROSITE" id="PS00018">
    <property type="entry name" value="EF_HAND_1"/>
    <property type="match status" value="1"/>
</dbReference>
<dbReference type="GO" id="GO:0005509">
    <property type="term" value="F:calcium ion binding"/>
    <property type="evidence" value="ECO:0007669"/>
    <property type="project" value="InterPro"/>
</dbReference>
<keyword evidence="5 7" id="KW-0472">Membrane</keyword>
<evidence type="ECO:0000256" key="4">
    <source>
        <dbReference type="ARBA" id="ARBA00022989"/>
    </source>
</evidence>
<dbReference type="InterPro" id="IPR011992">
    <property type="entry name" value="EF-hand-dom_pair"/>
</dbReference>
<feature type="compositionally biased region" description="Basic and acidic residues" evidence="6">
    <location>
        <begin position="703"/>
        <end position="713"/>
    </location>
</feature>
<dbReference type="InterPro" id="IPR043203">
    <property type="entry name" value="VGCC_Ca_Na"/>
</dbReference>
<feature type="compositionally biased region" description="Basic and acidic residues" evidence="6">
    <location>
        <begin position="747"/>
        <end position="765"/>
    </location>
</feature>
<reference evidence="10 12" key="1">
    <citation type="journal article" date="2012" name="Nature">
        <title>Algal genomes reveal evolutionary mosaicism and the fate of nucleomorphs.</title>
        <authorList>
            <consortium name="DOE Joint Genome Institute"/>
            <person name="Curtis B.A."/>
            <person name="Tanifuji G."/>
            <person name="Burki F."/>
            <person name="Gruber A."/>
            <person name="Irimia M."/>
            <person name="Maruyama S."/>
            <person name="Arias M.C."/>
            <person name="Ball S.G."/>
            <person name="Gile G.H."/>
            <person name="Hirakawa Y."/>
            <person name="Hopkins J.F."/>
            <person name="Kuo A."/>
            <person name="Rensing S.A."/>
            <person name="Schmutz J."/>
            <person name="Symeonidi A."/>
            <person name="Elias M."/>
            <person name="Eveleigh R.J."/>
            <person name="Herman E.K."/>
            <person name="Klute M.J."/>
            <person name="Nakayama T."/>
            <person name="Obornik M."/>
            <person name="Reyes-Prieto A."/>
            <person name="Armbrust E.V."/>
            <person name="Aves S.J."/>
            <person name="Beiko R.G."/>
            <person name="Coutinho P."/>
            <person name="Dacks J.B."/>
            <person name="Durnford D.G."/>
            <person name="Fast N.M."/>
            <person name="Green B.R."/>
            <person name="Grisdale C.J."/>
            <person name="Hempel F."/>
            <person name="Henrissat B."/>
            <person name="Hoppner M.P."/>
            <person name="Ishida K."/>
            <person name="Kim E."/>
            <person name="Koreny L."/>
            <person name="Kroth P.G."/>
            <person name="Liu Y."/>
            <person name="Malik S.B."/>
            <person name="Maier U.G."/>
            <person name="McRose D."/>
            <person name="Mock T."/>
            <person name="Neilson J.A."/>
            <person name="Onodera N.T."/>
            <person name="Poole A.M."/>
            <person name="Pritham E.J."/>
            <person name="Richards T.A."/>
            <person name="Rocap G."/>
            <person name="Roy S.W."/>
            <person name="Sarai C."/>
            <person name="Schaack S."/>
            <person name="Shirato S."/>
            <person name="Slamovits C.H."/>
            <person name="Spencer D.F."/>
            <person name="Suzuki S."/>
            <person name="Worden A.Z."/>
            <person name="Zauner S."/>
            <person name="Barry K."/>
            <person name="Bell C."/>
            <person name="Bharti A.K."/>
            <person name="Crow J.A."/>
            <person name="Grimwood J."/>
            <person name="Kramer R."/>
            <person name="Lindquist E."/>
            <person name="Lucas S."/>
            <person name="Salamov A."/>
            <person name="McFadden G.I."/>
            <person name="Lane C.E."/>
            <person name="Keeling P.J."/>
            <person name="Gray M.W."/>
            <person name="Grigoriev I.V."/>
            <person name="Archibald J.M."/>
        </authorList>
    </citation>
    <scope>NUCLEOTIDE SEQUENCE</scope>
    <source>
        <strain evidence="10 12">CCMP2712</strain>
    </source>
</reference>
<feature type="region of interest" description="Disordered" evidence="6">
    <location>
        <begin position="781"/>
        <end position="831"/>
    </location>
</feature>
<evidence type="ECO:0000259" key="8">
    <source>
        <dbReference type="PROSITE" id="PS50003"/>
    </source>
</evidence>
<dbReference type="HOGENOM" id="CLU_298876_0_0_1"/>
<evidence type="ECO:0000256" key="5">
    <source>
        <dbReference type="ARBA" id="ARBA00023136"/>
    </source>
</evidence>
<keyword evidence="2 7" id="KW-0812">Transmembrane</keyword>
<dbReference type="Gene3D" id="2.30.29.30">
    <property type="entry name" value="Pleckstrin-homology domain (PH domain)/Phosphotyrosine-binding domain (PTB)"/>
    <property type="match status" value="1"/>
</dbReference>
<evidence type="ECO:0000256" key="7">
    <source>
        <dbReference type="SAM" id="Phobius"/>
    </source>
</evidence>
<dbReference type="PROSITE" id="PS50003">
    <property type="entry name" value="PH_DOMAIN"/>
    <property type="match status" value="1"/>
</dbReference>
<keyword evidence="4 7" id="KW-1133">Transmembrane helix</keyword>
<dbReference type="InterPro" id="IPR002048">
    <property type="entry name" value="EF_hand_dom"/>
</dbReference>
<feature type="domain" description="EF-hand" evidence="9">
    <location>
        <begin position="478"/>
        <end position="513"/>
    </location>
</feature>
<dbReference type="Gene3D" id="1.10.287.70">
    <property type="match status" value="1"/>
</dbReference>
<reference evidence="11" key="3">
    <citation type="submission" date="2015-06" db="UniProtKB">
        <authorList>
            <consortium name="EnsemblProtists"/>
        </authorList>
    </citation>
    <scope>IDENTIFICATION</scope>
</reference>
<dbReference type="GO" id="GO:0001518">
    <property type="term" value="C:voltage-gated sodium channel complex"/>
    <property type="evidence" value="ECO:0007669"/>
    <property type="project" value="TreeGrafter"/>
</dbReference>
<feature type="compositionally biased region" description="Polar residues" evidence="6">
    <location>
        <begin position="790"/>
        <end position="808"/>
    </location>
</feature>
<dbReference type="SUPFAM" id="SSF50729">
    <property type="entry name" value="PH domain-like"/>
    <property type="match status" value="1"/>
</dbReference>
<evidence type="ECO:0000313" key="11">
    <source>
        <dbReference type="EnsemblProtists" id="EKX42343"/>
    </source>
</evidence>
<protein>
    <recommendedName>
        <fullName evidence="13">EF-hand domain-containing protein</fullName>
    </recommendedName>
</protein>
<dbReference type="Pfam" id="PF00520">
    <property type="entry name" value="Ion_trans"/>
    <property type="match status" value="1"/>
</dbReference>
<feature type="transmembrane region" description="Helical" evidence="7">
    <location>
        <begin position="283"/>
        <end position="307"/>
    </location>
</feature>
<feature type="transmembrane region" description="Helical" evidence="7">
    <location>
        <begin position="328"/>
        <end position="353"/>
    </location>
</feature>
<dbReference type="InterPro" id="IPR001849">
    <property type="entry name" value="PH_domain"/>
</dbReference>
<organism evidence="10">
    <name type="scientific">Guillardia theta (strain CCMP2712)</name>
    <name type="common">Cryptophyte</name>
    <dbReference type="NCBI Taxonomy" id="905079"/>
    <lineage>
        <taxon>Eukaryota</taxon>
        <taxon>Cryptophyceae</taxon>
        <taxon>Pyrenomonadales</taxon>
        <taxon>Geminigeraceae</taxon>
        <taxon>Guillardia</taxon>
    </lineage>
</organism>
<evidence type="ECO:0000256" key="6">
    <source>
        <dbReference type="SAM" id="MobiDB-lite"/>
    </source>
</evidence>
<evidence type="ECO:0000256" key="3">
    <source>
        <dbReference type="ARBA" id="ARBA00022837"/>
    </source>
</evidence>
<dbReference type="InterPro" id="IPR027359">
    <property type="entry name" value="Volt_channel_dom_sf"/>
</dbReference>
<feature type="transmembrane region" description="Helical" evidence="7">
    <location>
        <begin position="243"/>
        <end position="263"/>
    </location>
</feature>
<dbReference type="eggNOG" id="KOG2302">
    <property type="taxonomic scope" value="Eukaryota"/>
</dbReference>
<evidence type="ECO:0000256" key="2">
    <source>
        <dbReference type="ARBA" id="ARBA00022692"/>
    </source>
</evidence>
<dbReference type="Gene3D" id="1.20.120.350">
    <property type="entry name" value="Voltage-gated potassium channels. Chain C"/>
    <property type="match status" value="1"/>
</dbReference>
<feature type="transmembrane region" description="Helical" evidence="7">
    <location>
        <begin position="212"/>
        <end position="231"/>
    </location>
</feature>
<keyword evidence="12" id="KW-1185">Reference proteome</keyword>
<dbReference type="InterPro" id="IPR011993">
    <property type="entry name" value="PH-like_dom_sf"/>
</dbReference>
<reference evidence="12" key="2">
    <citation type="submission" date="2012-11" db="EMBL/GenBank/DDBJ databases">
        <authorList>
            <person name="Kuo A."/>
            <person name="Curtis B.A."/>
            <person name="Tanifuji G."/>
            <person name="Burki F."/>
            <person name="Gruber A."/>
            <person name="Irimia M."/>
            <person name="Maruyama S."/>
            <person name="Arias M.C."/>
            <person name="Ball S.G."/>
            <person name="Gile G.H."/>
            <person name="Hirakawa Y."/>
            <person name="Hopkins J.F."/>
            <person name="Rensing S.A."/>
            <person name="Schmutz J."/>
            <person name="Symeonidi A."/>
            <person name="Elias M."/>
            <person name="Eveleigh R.J."/>
            <person name="Herman E.K."/>
            <person name="Klute M.J."/>
            <person name="Nakayama T."/>
            <person name="Obornik M."/>
            <person name="Reyes-Prieto A."/>
            <person name="Armbrust E.V."/>
            <person name="Aves S.J."/>
            <person name="Beiko R.G."/>
            <person name="Coutinho P."/>
            <person name="Dacks J.B."/>
            <person name="Durnford D.G."/>
            <person name="Fast N.M."/>
            <person name="Green B.R."/>
            <person name="Grisdale C."/>
            <person name="Hempe F."/>
            <person name="Henrissat B."/>
            <person name="Hoppner M.P."/>
            <person name="Ishida K.-I."/>
            <person name="Kim E."/>
            <person name="Koreny L."/>
            <person name="Kroth P.G."/>
            <person name="Liu Y."/>
            <person name="Malik S.-B."/>
            <person name="Maier U.G."/>
            <person name="McRose D."/>
            <person name="Mock T."/>
            <person name="Neilson J.A."/>
            <person name="Onodera N.T."/>
            <person name="Poole A.M."/>
            <person name="Pritham E.J."/>
            <person name="Richards T.A."/>
            <person name="Rocap G."/>
            <person name="Roy S.W."/>
            <person name="Sarai C."/>
            <person name="Schaack S."/>
            <person name="Shirato S."/>
            <person name="Slamovits C.H."/>
            <person name="Spencer D.F."/>
            <person name="Suzuki S."/>
            <person name="Worden A.Z."/>
            <person name="Zauner S."/>
            <person name="Barry K."/>
            <person name="Bell C."/>
            <person name="Bharti A.K."/>
            <person name="Crow J.A."/>
            <person name="Grimwood J."/>
            <person name="Kramer R."/>
            <person name="Lindquist E."/>
            <person name="Lucas S."/>
            <person name="Salamov A."/>
            <person name="McFadden G.I."/>
            <person name="Lane C.E."/>
            <person name="Keeling P.J."/>
            <person name="Gray M.W."/>
            <person name="Grigoriev I.V."/>
            <person name="Archibald J.M."/>
        </authorList>
    </citation>
    <scope>NUCLEOTIDE SEQUENCE</scope>
    <source>
        <strain evidence="12">CCMP2712</strain>
    </source>
</reference>
<dbReference type="SUPFAM" id="SSF47473">
    <property type="entry name" value="EF-hand"/>
    <property type="match status" value="1"/>
</dbReference>
<dbReference type="PROSITE" id="PS50222">
    <property type="entry name" value="EF_HAND_2"/>
    <property type="match status" value="1"/>
</dbReference>
<dbReference type="RefSeq" id="XP_005829323.1">
    <property type="nucleotide sequence ID" value="XM_005829266.1"/>
</dbReference>
<gene>
    <name evidence="10" type="ORF">GUITHDRAFT_111618</name>
</gene>
<dbReference type="GO" id="GO:0005248">
    <property type="term" value="F:voltage-gated sodium channel activity"/>
    <property type="evidence" value="ECO:0007669"/>
    <property type="project" value="TreeGrafter"/>
</dbReference>
<evidence type="ECO:0008006" key="13">
    <source>
        <dbReference type="Google" id="ProtNLM"/>
    </source>
</evidence>
<keyword evidence="3" id="KW-0106">Calcium</keyword>
<dbReference type="EMBL" id="JH993017">
    <property type="protein sequence ID" value="EKX42343.1"/>
    <property type="molecule type" value="Genomic_DNA"/>
</dbReference>
<feature type="transmembrane region" description="Helical" evidence="7">
    <location>
        <begin position="373"/>
        <end position="394"/>
    </location>
</feature>
<evidence type="ECO:0000259" key="9">
    <source>
        <dbReference type="PROSITE" id="PS50222"/>
    </source>
</evidence>
<feature type="compositionally biased region" description="Basic and acidic residues" evidence="6">
    <location>
        <begin position="822"/>
        <end position="831"/>
    </location>
</feature>